<feature type="transmembrane region" description="Helical" evidence="1">
    <location>
        <begin position="146"/>
        <end position="165"/>
    </location>
</feature>
<reference evidence="2" key="1">
    <citation type="submission" date="2007-07" db="EMBL/GenBank/DDBJ databases">
        <title>PCAP assembly of the Caenorhabditis remanei genome.</title>
        <authorList>
            <consortium name="The Caenorhabditis remanei Sequencing Consortium"/>
            <person name="Wilson R.K."/>
        </authorList>
    </citation>
    <scope>NUCLEOTIDE SEQUENCE [LARGE SCALE GENOMIC DNA]</scope>
    <source>
        <strain evidence="2">PB4641</strain>
    </source>
</reference>
<sequence>MHSSSSACSSSLRSTDTLRNARFFLVEAPKSTLTMTSSLIQNLLEHKELHPLYASILFTIGIFGLTYGFKKINDLVFKHHVWCREFAGILNLCCCIFQEEILQENYGFSAMFIAIVIHWKLREYFHPSHAENSSLLLEEGLIRRRLFILDALYLIVIHVFCAYLAQGAAFDVLKSTYNRTGLEVSIRRCLCRELIPLEYVGVIQFAATFLLRFVLHHLATPERKKYHVLVYASFLVGSFCTIFGWMLAACLFGDTPRRTCHRERFEEYTERMEEATRLAALPPPRIVPVRKGNRRN</sequence>
<keyword evidence="1" id="KW-0812">Transmembrane</keyword>
<feature type="transmembrane region" description="Helical" evidence="1">
    <location>
        <begin position="226"/>
        <end position="248"/>
    </location>
</feature>
<dbReference type="AlphaFoldDB" id="E3NHS1"/>
<keyword evidence="3" id="KW-1185">Reference proteome</keyword>
<dbReference type="PANTHER" id="PTHR21191">
    <property type="entry name" value="AQUAPORIN"/>
    <property type="match status" value="1"/>
</dbReference>
<accession>E3NHS1</accession>
<evidence type="ECO:0000313" key="2">
    <source>
        <dbReference type="EMBL" id="EFO98369.1"/>
    </source>
</evidence>
<keyword evidence="1" id="KW-0472">Membrane</keyword>
<dbReference type="InterPro" id="IPR051883">
    <property type="entry name" value="AQP11/12_channel"/>
</dbReference>
<dbReference type="OrthoDB" id="1580043at2759"/>
<organism evidence="3">
    <name type="scientific">Caenorhabditis remanei</name>
    <name type="common">Caenorhabditis vulgaris</name>
    <dbReference type="NCBI Taxonomy" id="31234"/>
    <lineage>
        <taxon>Eukaryota</taxon>
        <taxon>Metazoa</taxon>
        <taxon>Ecdysozoa</taxon>
        <taxon>Nematoda</taxon>
        <taxon>Chromadorea</taxon>
        <taxon>Rhabditida</taxon>
        <taxon>Rhabditina</taxon>
        <taxon>Rhabditomorpha</taxon>
        <taxon>Rhabditoidea</taxon>
        <taxon>Rhabditidae</taxon>
        <taxon>Peloderinae</taxon>
        <taxon>Caenorhabditis</taxon>
    </lineage>
</organism>
<proteinExistence type="predicted"/>
<dbReference type="InParanoid" id="E3NHS1"/>
<protein>
    <submittedName>
        <fullName evidence="2">Uncharacterized protein</fullName>
    </submittedName>
</protein>
<dbReference type="EMBL" id="DS268684">
    <property type="protein sequence ID" value="EFO98369.1"/>
    <property type="molecule type" value="Genomic_DNA"/>
</dbReference>
<evidence type="ECO:0000256" key="1">
    <source>
        <dbReference type="SAM" id="Phobius"/>
    </source>
</evidence>
<gene>
    <name evidence="2" type="ORF">CRE_23757</name>
</gene>
<feature type="transmembrane region" description="Helical" evidence="1">
    <location>
        <begin position="194"/>
        <end position="214"/>
    </location>
</feature>
<dbReference type="PANTHER" id="PTHR21191:SF16">
    <property type="entry name" value="AQUAPORIN"/>
    <property type="match status" value="1"/>
</dbReference>
<evidence type="ECO:0000313" key="3">
    <source>
        <dbReference type="Proteomes" id="UP000008281"/>
    </source>
</evidence>
<dbReference type="HOGENOM" id="CLU_906862_0_0_1"/>
<name>E3NHS1_CAERE</name>
<dbReference type="GO" id="GO:0005737">
    <property type="term" value="C:cytoplasm"/>
    <property type="evidence" value="ECO:0007669"/>
    <property type="project" value="TreeGrafter"/>
</dbReference>
<dbReference type="GO" id="GO:0015267">
    <property type="term" value="F:channel activity"/>
    <property type="evidence" value="ECO:0007669"/>
    <property type="project" value="TreeGrafter"/>
</dbReference>
<dbReference type="Proteomes" id="UP000008281">
    <property type="component" value="Unassembled WGS sequence"/>
</dbReference>
<keyword evidence="1" id="KW-1133">Transmembrane helix</keyword>